<keyword evidence="2" id="KW-1003">Cell membrane</keyword>
<reference evidence="8" key="1">
    <citation type="journal article" date="2021" name="PeerJ">
        <title>Extensive microbial diversity within the chicken gut microbiome revealed by metagenomics and culture.</title>
        <authorList>
            <person name="Gilroy R."/>
            <person name="Ravi A."/>
            <person name="Getino M."/>
            <person name="Pursley I."/>
            <person name="Horton D.L."/>
            <person name="Alikhan N.F."/>
            <person name="Baker D."/>
            <person name="Gharbi K."/>
            <person name="Hall N."/>
            <person name="Watson M."/>
            <person name="Adriaenssens E.M."/>
            <person name="Foster-Nyarko E."/>
            <person name="Jarju S."/>
            <person name="Secka A."/>
            <person name="Antonio M."/>
            <person name="Oren A."/>
            <person name="Chaudhuri R.R."/>
            <person name="La Ragione R."/>
            <person name="Hildebrand F."/>
            <person name="Pallen M.J."/>
        </authorList>
    </citation>
    <scope>NUCLEOTIDE SEQUENCE</scope>
    <source>
        <strain evidence="8">ChiHjej13B12-4958</strain>
    </source>
</reference>
<feature type="compositionally biased region" description="Low complexity" evidence="6">
    <location>
        <begin position="226"/>
        <end position="258"/>
    </location>
</feature>
<feature type="transmembrane region" description="Helical" evidence="7">
    <location>
        <begin position="12"/>
        <end position="37"/>
    </location>
</feature>
<reference evidence="8" key="2">
    <citation type="submission" date="2021-04" db="EMBL/GenBank/DDBJ databases">
        <authorList>
            <person name="Gilroy R."/>
        </authorList>
    </citation>
    <scope>NUCLEOTIDE SEQUENCE</scope>
    <source>
        <strain evidence="8">ChiHjej13B12-4958</strain>
    </source>
</reference>
<keyword evidence="5 7" id="KW-0472">Membrane</keyword>
<proteinExistence type="predicted"/>
<dbReference type="GO" id="GO:0005886">
    <property type="term" value="C:plasma membrane"/>
    <property type="evidence" value="ECO:0007669"/>
    <property type="project" value="UniProtKB-SubCell"/>
</dbReference>
<feature type="transmembrane region" description="Helical" evidence="7">
    <location>
        <begin position="49"/>
        <end position="68"/>
    </location>
</feature>
<comment type="subcellular location">
    <subcellularLocation>
        <location evidence="1">Cell membrane</location>
        <topology evidence="1">Multi-pass membrane protein</topology>
    </subcellularLocation>
</comment>
<dbReference type="SUPFAM" id="SSF103473">
    <property type="entry name" value="MFS general substrate transporter"/>
    <property type="match status" value="1"/>
</dbReference>
<keyword evidence="3 7" id="KW-0812">Transmembrane</keyword>
<dbReference type="GO" id="GO:0022857">
    <property type="term" value="F:transmembrane transporter activity"/>
    <property type="evidence" value="ECO:0007669"/>
    <property type="project" value="InterPro"/>
</dbReference>
<feature type="transmembrane region" description="Helical" evidence="7">
    <location>
        <begin position="326"/>
        <end position="345"/>
    </location>
</feature>
<feature type="region of interest" description="Disordered" evidence="6">
    <location>
        <begin position="202"/>
        <end position="268"/>
    </location>
</feature>
<name>A0A9D2QEJ5_9CORY</name>
<evidence type="ECO:0000256" key="4">
    <source>
        <dbReference type="ARBA" id="ARBA00022989"/>
    </source>
</evidence>
<feature type="transmembrane region" description="Helical" evidence="7">
    <location>
        <begin position="143"/>
        <end position="165"/>
    </location>
</feature>
<dbReference type="AlphaFoldDB" id="A0A9D2QEJ5"/>
<organism evidence="8 9">
    <name type="scientific">Candidatus Corynebacterium faecigallinarum</name>
    <dbReference type="NCBI Taxonomy" id="2838528"/>
    <lineage>
        <taxon>Bacteria</taxon>
        <taxon>Bacillati</taxon>
        <taxon>Actinomycetota</taxon>
        <taxon>Actinomycetes</taxon>
        <taxon>Mycobacteriales</taxon>
        <taxon>Corynebacteriaceae</taxon>
        <taxon>Corynebacterium</taxon>
    </lineage>
</organism>
<evidence type="ECO:0000256" key="3">
    <source>
        <dbReference type="ARBA" id="ARBA00022692"/>
    </source>
</evidence>
<dbReference type="EMBL" id="DWVP01000005">
    <property type="protein sequence ID" value="HJC84619.1"/>
    <property type="molecule type" value="Genomic_DNA"/>
</dbReference>
<dbReference type="InterPro" id="IPR036259">
    <property type="entry name" value="MFS_trans_sf"/>
</dbReference>
<dbReference type="PANTHER" id="PTHR23513:SF18">
    <property type="entry name" value="INTEGRAL MEMBRANE PROTEIN"/>
    <property type="match status" value="1"/>
</dbReference>
<evidence type="ECO:0000313" key="9">
    <source>
        <dbReference type="Proteomes" id="UP000823858"/>
    </source>
</evidence>
<dbReference type="Pfam" id="PF07690">
    <property type="entry name" value="MFS_1"/>
    <property type="match status" value="1"/>
</dbReference>
<protein>
    <submittedName>
        <fullName evidence="8">MFS transporter</fullName>
    </submittedName>
</protein>
<dbReference type="Proteomes" id="UP000823858">
    <property type="component" value="Unassembled WGS sequence"/>
</dbReference>
<dbReference type="InterPro" id="IPR011701">
    <property type="entry name" value="MFS"/>
</dbReference>
<feature type="transmembrane region" description="Helical" evidence="7">
    <location>
        <begin position="357"/>
        <end position="376"/>
    </location>
</feature>
<evidence type="ECO:0000313" key="8">
    <source>
        <dbReference type="EMBL" id="HJC84619.1"/>
    </source>
</evidence>
<feature type="transmembrane region" description="Helical" evidence="7">
    <location>
        <begin position="171"/>
        <end position="190"/>
    </location>
</feature>
<evidence type="ECO:0000256" key="5">
    <source>
        <dbReference type="ARBA" id="ARBA00023136"/>
    </source>
</evidence>
<dbReference type="PANTHER" id="PTHR23513">
    <property type="entry name" value="INTEGRAL MEMBRANE EFFLUX PROTEIN-RELATED"/>
    <property type="match status" value="1"/>
</dbReference>
<evidence type="ECO:0000256" key="1">
    <source>
        <dbReference type="ARBA" id="ARBA00004651"/>
    </source>
</evidence>
<feature type="transmembrane region" description="Helical" evidence="7">
    <location>
        <begin position="292"/>
        <end position="314"/>
    </location>
</feature>
<evidence type="ECO:0000256" key="7">
    <source>
        <dbReference type="SAM" id="Phobius"/>
    </source>
</evidence>
<dbReference type="Gene3D" id="1.20.1250.20">
    <property type="entry name" value="MFS general substrate transporter like domains"/>
    <property type="match status" value="1"/>
</dbReference>
<evidence type="ECO:0000256" key="2">
    <source>
        <dbReference type="ARBA" id="ARBA00022475"/>
    </source>
</evidence>
<accession>A0A9D2QEJ5</accession>
<evidence type="ECO:0000256" key="6">
    <source>
        <dbReference type="SAM" id="MobiDB-lite"/>
    </source>
</evidence>
<keyword evidence="4 7" id="KW-1133">Transmembrane helix</keyword>
<gene>
    <name evidence="8" type="ORF">H9751_03550</name>
</gene>
<comment type="caution">
    <text evidence="8">The sequence shown here is derived from an EMBL/GenBank/DDBJ whole genome shotgun (WGS) entry which is preliminary data.</text>
</comment>
<feature type="transmembrane region" description="Helical" evidence="7">
    <location>
        <begin position="444"/>
        <end position="473"/>
    </location>
</feature>
<sequence length="479" mass="48487">MGAGGARESGLTALMWTSIANFAVDAVLAVSLAGTLFFSAAEAESRTSVAAYLLVTIAPFALLAPFIGPALDRIRTGRRLALSLTFAGRVVLAAVLLQNFDSLVLYPAALGMLVLSKSYGVLKSSVTPRVAPEGLDLVRANARLTIAGHIGGSIVAGALAAAISFVADPQAALWLLMVVALAGIYGCALIPATAERGEDEVSVSPFLPENGGVAASDAPDSHDAPAAHGAPSAPEAPDAVAASDSPDTASAPTAPTVALGKASSRGASRRNQMLNSWKQSIRVRFPDAARTCMWGTALQRCGTGFMTIYIAFVAKSSSELSGLEQLTILAAVGAAGGVGTFLGNALGSRIHFSRPQVTVLFLGALSILTVVGAAIWDGVPTAALATAVLSVGSAMSKVCLDAAIQSELPASAHASAFGISETSLQLAWVFGGTMGILIPPELTVGMAALAVAGTVMYVNVIAAARGVGVGALIGRVRRR</sequence>